<name>A0A6G0TGP7_APHGL</name>
<keyword evidence="1" id="KW-0812">Transmembrane</keyword>
<dbReference type="OrthoDB" id="1732493at2759"/>
<feature type="transmembrane region" description="Helical" evidence="1">
    <location>
        <begin position="64"/>
        <end position="94"/>
    </location>
</feature>
<comment type="caution">
    <text evidence="2">The sequence shown here is derived from an EMBL/GenBank/DDBJ whole genome shotgun (WGS) entry which is preliminary data.</text>
</comment>
<dbReference type="AlphaFoldDB" id="A0A6G0TGP7"/>
<gene>
    <name evidence="2" type="ORF">AGLY_010759</name>
</gene>
<feature type="transmembrane region" description="Helical" evidence="1">
    <location>
        <begin position="114"/>
        <end position="132"/>
    </location>
</feature>
<evidence type="ECO:0000313" key="3">
    <source>
        <dbReference type="Proteomes" id="UP000475862"/>
    </source>
</evidence>
<protein>
    <submittedName>
        <fullName evidence="2">Uncharacterized protein</fullName>
    </submittedName>
</protein>
<evidence type="ECO:0000313" key="2">
    <source>
        <dbReference type="EMBL" id="KAE9531553.1"/>
    </source>
</evidence>
<organism evidence="2 3">
    <name type="scientific">Aphis glycines</name>
    <name type="common">Soybean aphid</name>
    <dbReference type="NCBI Taxonomy" id="307491"/>
    <lineage>
        <taxon>Eukaryota</taxon>
        <taxon>Metazoa</taxon>
        <taxon>Ecdysozoa</taxon>
        <taxon>Arthropoda</taxon>
        <taxon>Hexapoda</taxon>
        <taxon>Insecta</taxon>
        <taxon>Pterygota</taxon>
        <taxon>Neoptera</taxon>
        <taxon>Paraneoptera</taxon>
        <taxon>Hemiptera</taxon>
        <taxon>Sternorrhyncha</taxon>
        <taxon>Aphidomorpha</taxon>
        <taxon>Aphidoidea</taxon>
        <taxon>Aphididae</taxon>
        <taxon>Aphidini</taxon>
        <taxon>Aphis</taxon>
        <taxon>Aphis</taxon>
    </lineage>
</organism>
<dbReference type="Proteomes" id="UP000475862">
    <property type="component" value="Unassembled WGS sequence"/>
</dbReference>
<evidence type="ECO:0000256" key="1">
    <source>
        <dbReference type="SAM" id="Phobius"/>
    </source>
</evidence>
<reference evidence="2 3" key="1">
    <citation type="submission" date="2019-08" db="EMBL/GenBank/DDBJ databases">
        <title>The genome of the soybean aphid Biotype 1, its phylome, world population structure and adaptation to the North American continent.</title>
        <authorList>
            <person name="Giordano R."/>
            <person name="Donthu R.K."/>
            <person name="Hernandez A.G."/>
            <person name="Wright C.L."/>
            <person name="Zimin A.V."/>
        </authorList>
    </citation>
    <scope>NUCLEOTIDE SEQUENCE [LARGE SCALE GENOMIC DNA]</scope>
    <source>
        <tissue evidence="2">Whole aphids</tissue>
    </source>
</reference>
<keyword evidence="1" id="KW-0472">Membrane</keyword>
<keyword evidence="1" id="KW-1133">Transmembrane helix</keyword>
<proteinExistence type="predicted"/>
<keyword evidence="3" id="KW-1185">Reference proteome</keyword>
<dbReference type="EMBL" id="VYZN01000041">
    <property type="protein sequence ID" value="KAE9531553.1"/>
    <property type="molecule type" value="Genomic_DNA"/>
</dbReference>
<sequence>MQKVNTIRKNYVVDATLGMFFKHNNFILSGRLRDGKANVGILFNCENCISSKHRRIIIALKIHILYYLTFSLFFFFHIFIKALYNTDILTFIIITSELLEKKKKHLTLELQIHFLNPINILLTIWKIIYSFGKRLKIFVLKTRRSVYTLLDVYNLPNTQAKHLVVYTTMLLLHFSYLTDQQILRLNISVKYTTLILTTYSKTNVSVSRVCTMSCKVTTLLCFSSFNNEASRIAVKGAPSSSCNKQQIHTPNAEYRLVRLWLGWFRNTSDLGLGGFLGLRMTRVSSQIASSNSFESDDTDNCRLTRSWSPRPELQSKIQI</sequence>
<accession>A0A6G0TGP7</accession>